<evidence type="ECO:0000256" key="4">
    <source>
        <dbReference type="SAM" id="MobiDB-lite"/>
    </source>
</evidence>
<dbReference type="SMART" id="SM00369">
    <property type="entry name" value="LRR_TYP"/>
    <property type="match status" value="9"/>
</dbReference>
<keyword evidence="8" id="KW-1185">Reference proteome</keyword>
<evidence type="ECO:0000313" key="8">
    <source>
        <dbReference type="Proteomes" id="UP000001554"/>
    </source>
</evidence>
<dbReference type="Proteomes" id="UP000001554">
    <property type="component" value="Chromosome 5"/>
</dbReference>
<dbReference type="SMART" id="SM00082">
    <property type="entry name" value="LRRCT"/>
    <property type="match status" value="1"/>
</dbReference>
<reference evidence="9" key="2">
    <citation type="submission" date="2025-08" db="UniProtKB">
        <authorList>
            <consortium name="RefSeq"/>
        </authorList>
    </citation>
    <scope>IDENTIFICATION</scope>
    <source>
        <strain evidence="9">S238N-H82</strain>
        <tissue evidence="9">Testes</tissue>
    </source>
</reference>
<keyword evidence="5" id="KW-0812">Transmembrane</keyword>
<dbReference type="InterPro" id="IPR032675">
    <property type="entry name" value="LRR_dom_sf"/>
</dbReference>
<reference evidence="8" key="1">
    <citation type="journal article" date="2020" name="Nat. Ecol. Evol.">
        <title>Deeply conserved synteny resolves early events in vertebrate evolution.</title>
        <authorList>
            <person name="Simakov O."/>
            <person name="Marletaz F."/>
            <person name="Yue J.X."/>
            <person name="O'Connell B."/>
            <person name="Jenkins J."/>
            <person name="Brandt A."/>
            <person name="Calef R."/>
            <person name="Tung C.H."/>
            <person name="Huang T.K."/>
            <person name="Schmutz J."/>
            <person name="Satoh N."/>
            <person name="Yu J.K."/>
            <person name="Putnam N.H."/>
            <person name="Green R.E."/>
            <person name="Rokhsar D.S."/>
        </authorList>
    </citation>
    <scope>NUCLEOTIDE SEQUENCE [LARGE SCALE GENOMIC DNA]</scope>
    <source>
        <strain evidence="8">S238N-H82</strain>
    </source>
</reference>
<dbReference type="RefSeq" id="XP_035676353.1">
    <property type="nucleotide sequence ID" value="XM_035820460.1"/>
</dbReference>
<dbReference type="Pfam" id="PF01463">
    <property type="entry name" value="LRRCT"/>
    <property type="match status" value="1"/>
</dbReference>
<dbReference type="InterPro" id="IPR003591">
    <property type="entry name" value="Leu-rich_rpt_typical-subtyp"/>
</dbReference>
<dbReference type="GeneID" id="118415711"/>
<dbReference type="PANTHER" id="PTHR24373">
    <property type="entry name" value="SLIT RELATED LEUCINE-RICH REPEAT NEURONAL PROTEIN"/>
    <property type="match status" value="1"/>
</dbReference>
<keyword evidence="1" id="KW-0433">Leucine-rich repeat</keyword>
<accession>A0A9J7L5M6</accession>
<feature type="chain" id="PRO_5039944079" evidence="6">
    <location>
        <begin position="25"/>
        <end position="435"/>
    </location>
</feature>
<keyword evidence="5" id="KW-0472">Membrane</keyword>
<evidence type="ECO:0000256" key="1">
    <source>
        <dbReference type="ARBA" id="ARBA00022614"/>
    </source>
</evidence>
<dbReference type="InterPro" id="IPR050328">
    <property type="entry name" value="Dev_Immune_Receptor"/>
</dbReference>
<dbReference type="FunFam" id="3.80.10.10:FF:000169">
    <property type="entry name" value="TLR4 interactor with leucine rich repeats"/>
    <property type="match status" value="1"/>
</dbReference>
<keyword evidence="3" id="KW-0677">Repeat</keyword>
<evidence type="ECO:0000259" key="7">
    <source>
        <dbReference type="SMART" id="SM00082"/>
    </source>
</evidence>
<feature type="region of interest" description="Disordered" evidence="4">
    <location>
        <begin position="416"/>
        <end position="435"/>
    </location>
</feature>
<name>A0A9J7L5M6_BRAFL</name>
<evidence type="ECO:0000256" key="3">
    <source>
        <dbReference type="ARBA" id="ARBA00022737"/>
    </source>
</evidence>
<dbReference type="Pfam" id="PF13855">
    <property type="entry name" value="LRR_8"/>
    <property type="match status" value="3"/>
</dbReference>
<dbReference type="AlphaFoldDB" id="A0A9J7L5M6"/>
<feature type="domain" description="LRRCT" evidence="7">
    <location>
        <begin position="299"/>
        <end position="348"/>
    </location>
</feature>
<organism evidence="8 9">
    <name type="scientific">Branchiostoma floridae</name>
    <name type="common">Florida lancelet</name>
    <name type="synonym">Amphioxus</name>
    <dbReference type="NCBI Taxonomy" id="7739"/>
    <lineage>
        <taxon>Eukaryota</taxon>
        <taxon>Metazoa</taxon>
        <taxon>Chordata</taxon>
        <taxon>Cephalochordata</taxon>
        <taxon>Leptocardii</taxon>
        <taxon>Amphioxiformes</taxon>
        <taxon>Branchiostomatidae</taxon>
        <taxon>Branchiostoma</taxon>
    </lineage>
</organism>
<keyword evidence="5" id="KW-1133">Transmembrane helix</keyword>
<evidence type="ECO:0000256" key="2">
    <source>
        <dbReference type="ARBA" id="ARBA00022729"/>
    </source>
</evidence>
<dbReference type="Gene3D" id="3.80.10.10">
    <property type="entry name" value="Ribonuclease Inhibitor"/>
    <property type="match status" value="4"/>
</dbReference>
<proteinExistence type="predicted"/>
<protein>
    <submittedName>
        <fullName evidence="9">Leucine-rich repeat-containing protein 15-like isoform X2</fullName>
    </submittedName>
</protein>
<feature type="transmembrane region" description="Helical" evidence="5">
    <location>
        <begin position="362"/>
        <end position="389"/>
    </location>
</feature>
<feature type="signal peptide" evidence="6">
    <location>
        <begin position="1"/>
        <end position="24"/>
    </location>
</feature>
<dbReference type="PANTHER" id="PTHR24373:SF383">
    <property type="entry name" value="LEUCINE-RICH REPEAT-CONTAINING PROTEIN 15-LIKE"/>
    <property type="match status" value="1"/>
</dbReference>
<dbReference type="SUPFAM" id="SSF52058">
    <property type="entry name" value="L domain-like"/>
    <property type="match status" value="1"/>
</dbReference>
<dbReference type="PROSITE" id="PS51450">
    <property type="entry name" value="LRR"/>
    <property type="match status" value="4"/>
</dbReference>
<dbReference type="InterPro" id="IPR001611">
    <property type="entry name" value="Leu-rich_rpt"/>
</dbReference>
<evidence type="ECO:0000256" key="6">
    <source>
        <dbReference type="SAM" id="SignalP"/>
    </source>
</evidence>
<evidence type="ECO:0000313" key="9">
    <source>
        <dbReference type="RefSeq" id="XP_035676353.1"/>
    </source>
</evidence>
<dbReference type="InterPro" id="IPR000483">
    <property type="entry name" value="Cys-rich_flank_reg_C"/>
</dbReference>
<evidence type="ECO:0000256" key="5">
    <source>
        <dbReference type="SAM" id="Phobius"/>
    </source>
</evidence>
<gene>
    <name evidence="9" type="primary">LOC118415711</name>
</gene>
<keyword evidence="2 6" id="KW-0732">Signal</keyword>
<sequence length="435" mass="48292">MGEKLPGMLLSLLIILKVFGSTEASCTMSISGSTAYCRNRGLTSVPQNLPTGIKYLDLYNNLITTLSQSDFSRYGNLTHLYLSKNHITTVNGRAFCNLYNYNNQSDFAELSLSFNHLSNLRADMFTWLANLEFLHLKNNEISDIQAGTFNSTPELISLWLYYNKLTNLRSDMFTGLGNLETLYLSNNEISDILAGTFSSTPQLTSLYLNNNKITNLRLDMFRGLGILETLWLHNNEISDIQAGTFNSMPQLVILDLQNNRLTVLNAEMFAELSAISVNIANRTKLFSFEGFIYLNINNNPWQCDCRMLPCRQKMTGSHPFENQILCEGPSNFRGVRLKDISPEDLICEEPGVPKQSQPAPSFSLPVLIGSVCGAVAGTVLVGTIILIIWCKRKTQNPPSDPNNPVAFSNTSANVTISGHDQTKQGEADTTGLVNP</sequence>